<evidence type="ECO:0000313" key="6">
    <source>
        <dbReference type="Proteomes" id="UP001285441"/>
    </source>
</evidence>
<sequence length="502" mass="54939">MTPGGLVHGFINPATPHVREFLGIPYAQPPIGPLRFAPPRPALPFGAMGADELPSSCPQFLSEIPPSVYTENVNEFNLEGLNITSLDVSEDCLTLSVWTPSQQGLATQHRLLPVFIFIFGGAFLTGGTDVPYQIPTRWVERTQSHLVVTFNYRLNFFGFPHAAGLPDDQQNLGLFDQRMAIEWVRDNIAAFGGDPKHMTLWGQSAGAISVGFYQFAYPDDPIVSGVIMDSGSELLPGTTLSTADTSHTTFSEMASHFGCGKMSPADELTCMRGTNISGLDIQGFIQSHNTAQVAAFLKGEPSTYMFFTPVIDNRTIFSDYEARAKEGKMAKIPTILGSNSEDGVPFVLLDKDGKGVNKTMAFAVTLGWFFCPAFKAATNRLDAGVPVWRYEYEGNFSNISPLPFMGAYHSSELPLIFGTDQDYRGNSTELELATSRALQDAWLSFASTGDPEHGWPRYTDPVNGLVRKFARLSDDYTEGNPVEDASMVGKEKLCQPIYQPSA</sequence>
<dbReference type="InterPro" id="IPR002018">
    <property type="entry name" value="CarbesteraseB"/>
</dbReference>
<evidence type="ECO:0000256" key="1">
    <source>
        <dbReference type="ARBA" id="ARBA00005964"/>
    </source>
</evidence>
<dbReference type="PROSITE" id="PS00122">
    <property type="entry name" value="CARBOXYLESTERASE_B_1"/>
    <property type="match status" value="1"/>
</dbReference>
<reference evidence="5" key="1">
    <citation type="journal article" date="2023" name="Mol. Phylogenet. Evol.">
        <title>Genome-scale phylogeny and comparative genomics of the fungal order Sordariales.</title>
        <authorList>
            <person name="Hensen N."/>
            <person name="Bonometti L."/>
            <person name="Westerberg I."/>
            <person name="Brannstrom I.O."/>
            <person name="Guillou S."/>
            <person name="Cros-Aarteil S."/>
            <person name="Calhoun S."/>
            <person name="Haridas S."/>
            <person name="Kuo A."/>
            <person name="Mondo S."/>
            <person name="Pangilinan J."/>
            <person name="Riley R."/>
            <person name="LaButti K."/>
            <person name="Andreopoulos B."/>
            <person name="Lipzen A."/>
            <person name="Chen C."/>
            <person name="Yan M."/>
            <person name="Daum C."/>
            <person name="Ng V."/>
            <person name="Clum A."/>
            <person name="Steindorff A."/>
            <person name="Ohm R.A."/>
            <person name="Martin F."/>
            <person name="Silar P."/>
            <person name="Natvig D.O."/>
            <person name="Lalanne C."/>
            <person name="Gautier V."/>
            <person name="Ament-Velasquez S.L."/>
            <person name="Kruys A."/>
            <person name="Hutchinson M.I."/>
            <person name="Powell A.J."/>
            <person name="Barry K."/>
            <person name="Miller A.N."/>
            <person name="Grigoriev I.V."/>
            <person name="Debuchy R."/>
            <person name="Gladieux P."/>
            <person name="Hiltunen Thoren M."/>
            <person name="Johannesson H."/>
        </authorList>
    </citation>
    <scope>NUCLEOTIDE SEQUENCE</scope>
    <source>
        <strain evidence="5">CBS 232.78</strain>
    </source>
</reference>
<organism evidence="5 6">
    <name type="scientific">Podospora didyma</name>
    <dbReference type="NCBI Taxonomy" id="330526"/>
    <lineage>
        <taxon>Eukaryota</taxon>
        <taxon>Fungi</taxon>
        <taxon>Dikarya</taxon>
        <taxon>Ascomycota</taxon>
        <taxon>Pezizomycotina</taxon>
        <taxon>Sordariomycetes</taxon>
        <taxon>Sordariomycetidae</taxon>
        <taxon>Sordariales</taxon>
        <taxon>Podosporaceae</taxon>
        <taxon>Podospora</taxon>
    </lineage>
</organism>
<comment type="similarity">
    <text evidence="1 3">Belongs to the type-B carboxylesterase/lipase family.</text>
</comment>
<dbReference type="PROSITE" id="PS00941">
    <property type="entry name" value="CARBOXYLESTERASE_B_2"/>
    <property type="match status" value="1"/>
</dbReference>
<dbReference type="AlphaFoldDB" id="A0AAE0U4F7"/>
<dbReference type="InterPro" id="IPR019826">
    <property type="entry name" value="Carboxylesterase_B_AS"/>
</dbReference>
<dbReference type="Pfam" id="PF00135">
    <property type="entry name" value="COesterase"/>
    <property type="match status" value="1"/>
</dbReference>
<proteinExistence type="inferred from homology"/>
<comment type="caution">
    <text evidence="5">The sequence shown here is derived from an EMBL/GenBank/DDBJ whole genome shotgun (WGS) entry which is preliminary data.</text>
</comment>
<evidence type="ECO:0000259" key="4">
    <source>
        <dbReference type="Pfam" id="PF00135"/>
    </source>
</evidence>
<evidence type="ECO:0000256" key="3">
    <source>
        <dbReference type="RuleBase" id="RU361235"/>
    </source>
</evidence>
<evidence type="ECO:0000313" key="5">
    <source>
        <dbReference type="EMBL" id="KAK3390653.1"/>
    </source>
</evidence>
<dbReference type="PANTHER" id="PTHR43918">
    <property type="entry name" value="ACETYLCHOLINESTERASE"/>
    <property type="match status" value="1"/>
</dbReference>
<dbReference type="GO" id="GO:0052689">
    <property type="term" value="F:carboxylic ester hydrolase activity"/>
    <property type="evidence" value="ECO:0007669"/>
    <property type="project" value="TreeGrafter"/>
</dbReference>
<gene>
    <name evidence="5" type="ORF">B0H63DRAFT_429279</name>
</gene>
<dbReference type="EC" id="3.1.1.-" evidence="3"/>
<keyword evidence="6" id="KW-1185">Reference proteome</keyword>
<protein>
    <recommendedName>
        <fullName evidence="3">Carboxylic ester hydrolase</fullName>
        <ecNumber evidence="3">3.1.1.-</ecNumber>
    </recommendedName>
</protein>
<keyword evidence="2 3" id="KW-0378">Hydrolase</keyword>
<reference evidence="5" key="2">
    <citation type="submission" date="2023-06" db="EMBL/GenBank/DDBJ databases">
        <authorList>
            <consortium name="Lawrence Berkeley National Laboratory"/>
            <person name="Haridas S."/>
            <person name="Hensen N."/>
            <person name="Bonometti L."/>
            <person name="Westerberg I."/>
            <person name="Brannstrom I.O."/>
            <person name="Guillou S."/>
            <person name="Cros-Aarteil S."/>
            <person name="Calhoun S."/>
            <person name="Kuo A."/>
            <person name="Mondo S."/>
            <person name="Pangilinan J."/>
            <person name="Riley R."/>
            <person name="LaButti K."/>
            <person name="Andreopoulos B."/>
            <person name="Lipzen A."/>
            <person name="Chen C."/>
            <person name="Yanf M."/>
            <person name="Daum C."/>
            <person name="Ng V."/>
            <person name="Clum A."/>
            <person name="Steindorff A."/>
            <person name="Ohm R."/>
            <person name="Martin F."/>
            <person name="Silar P."/>
            <person name="Natvig D."/>
            <person name="Lalanne C."/>
            <person name="Gautier V."/>
            <person name="Ament-velasquez S.L."/>
            <person name="Kruys A."/>
            <person name="Hutchinson M.I."/>
            <person name="Powell A.J."/>
            <person name="Barry K."/>
            <person name="Miller A.N."/>
            <person name="Grigoriev I.V."/>
            <person name="Debuchy R."/>
            <person name="Gladieux P."/>
            <person name="Thoren M.H."/>
            <person name="Johannesson H."/>
        </authorList>
    </citation>
    <scope>NUCLEOTIDE SEQUENCE</scope>
    <source>
        <strain evidence="5">CBS 232.78</strain>
    </source>
</reference>
<dbReference type="Gene3D" id="3.40.50.1820">
    <property type="entry name" value="alpha/beta hydrolase"/>
    <property type="match status" value="1"/>
</dbReference>
<feature type="domain" description="Carboxylesterase type B" evidence="4">
    <location>
        <begin position="2"/>
        <end position="355"/>
    </location>
</feature>
<dbReference type="EMBL" id="JAULSW010000002">
    <property type="protein sequence ID" value="KAK3390653.1"/>
    <property type="molecule type" value="Genomic_DNA"/>
</dbReference>
<evidence type="ECO:0000256" key="2">
    <source>
        <dbReference type="ARBA" id="ARBA00022801"/>
    </source>
</evidence>
<dbReference type="Proteomes" id="UP001285441">
    <property type="component" value="Unassembled WGS sequence"/>
</dbReference>
<dbReference type="SUPFAM" id="SSF53474">
    <property type="entry name" value="alpha/beta-Hydrolases"/>
    <property type="match status" value="1"/>
</dbReference>
<dbReference type="InterPro" id="IPR019819">
    <property type="entry name" value="Carboxylesterase_B_CS"/>
</dbReference>
<accession>A0AAE0U4F7</accession>
<name>A0AAE0U4F7_9PEZI</name>
<dbReference type="InterPro" id="IPR029058">
    <property type="entry name" value="AB_hydrolase_fold"/>
</dbReference>
<dbReference type="PANTHER" id="PTHR43918:SF4">
    <property type="entry name" value="CARBOXYLIC ESTER HYDROLASE"/>
    <property type="match status" value="1"/>
</dbReference>
<dbReference type="InterPro" id="IPR050654">
    <property type="entry name" value="AChE-related_enzymes"/>
</dbReference>